<evidence type="ECO:0000256" key="1">
    <source>
        <dbReference type="ARBA" id="ARBA00004236"/>
    </source>
</evidence>
<dbReference type="AlphaFoldDB" id="A0A381RZG0"/>
<gene>
    <name evidence="10" type="ORF">METZ01_LOCUS50099</name>
</gene>
<reference evidence="10" key="1">
    <citation type="submission" date="2018-05" db="EMBL/GenBank/DDBJ databases">
        <authorList>
            <person name="Lanie J.A."/>
            <person name="Ng W.-L."/>
            <person name="Kazmierczak K.M."/>
            <person name="Andrzejewski T.M."/>
            <person name="Davidsen T.M."/>
            <person name="Wayne K.J."/>
            <person name="Tettelin H."/>
            <person name="Glass J.I."/>
            <person name="Rusch D."/>
            <person name="Podicherti R."/>
            <person name="Tsui H.-C.T."/>
            <person name="Winkler M.E."/>
        </authorList>
    </citation>
    <scope>NUCLEOTIDE SEQUENCE</scope>
</reference>
<evidence type="ECO:0000313" key="10">
    <source>
        <dbReference type="EMBL" id="SUZ97245.1"/>
    </source>
</evidence>
<evidence type="ECO:0000256" key="7">
    <source>
        <dbReference type="ARBA" id="ARBA00023136"/>
    </source>
</evidence>
<keyword evidence="7 8" id="KW-0472">Membrane</keyword>
<feature type="domain" description="Pycsar effector protein" evidence="9">
    <location>
        <begin position="9"/>
        <end position="163"/>
    </location>
</feature>
<dbReference type="GO" id="GO:0051607">
    <property type="term" value="P:defense response to virus"/>
    <property type="evidence" value="ECO:0007669"/>
    <property type="project" value="UniProtKB-KW"/>
</dbReference>
<accession>A0A381RZG0</accession>
<evidence type="ECO:0000256" key="5">
    <source>
        <dbReference type="ARBA" id="ARBA00022989"/>
    </source>
</evidence>
<dbReference type="Pfam" id="PF18967">
    <property type="entry name" value="PycTM"/>
    <property type="match status" value="1"/>
</dbReference>
<protein>
    <recommendedName>
        <fullName evidence="9">Pycsar effector protein domain-containing protein</fullName>
    </recommendedName>
</protein>
<organism evidence="10">
    <name type="scientific">marine metagenome</name>
    <dbReference type="NCBI Taxonomy" id="408172"/>
    <lineage>
        <taxon>unclassified sequences</taxon>
        <taxon>metagenomes</taxon>
        <taxon>ecological metagenomes</taxon>
    </lineage>
</organism>
<keyword evidence="4" id="KW-0547">Nucleotide-binding</keyword>
<name>A0A381RZG0_9ZZZZ</name>
<comment type="subcellular location">
    <subcellularLocation>
        <location evidence="1">Cell membrane</location>
    </subcellularLocation>
</comment>
<evidence type="ECO:0000256" key="6">
    <source>
        <dbReference type="ARBA" id="ARBA00023118"/>
    </source>
</evidence>
<evidence type="ECO:0000256" key="8">
    <source>
        <dbReference type="SAM" id="Phobius"/>
    </source>
</evidence>
<feature type="transmembrane region" description="Helical" evidence="8">
    <location>
        <begin position="148"/>
        <end position="170"/>
    </location>
</feature>
<evidence type="ECO:0000256" key="2">
    <source>
        <dbReference type="ARBA" id="ARBA00022475"/>
    </source>
</evidence>
<evidence type="ECO:0000256" key="3">
    <source>
        <dbReference type="ARBA" id="ARBA00022692"/>
    </source>
</evidence>
<sequence>MRDDVYISLFRILDSEQQIITRTDQKAFTMLSLMGVFMVFFLVHFTKIQINWFNFIMLILYLGAAILALIQLILVINPRIRKAKDREDLPEINATYFGGIVSFASAADYGKYLRKIMSNETKTYTMFANQVYSVAQINQYKHGHMQSAIRYFAVAIISELLIVMSVAFSWSSSFLFGS</sequence>
<dbReference type="InterPro" id="IPR043760">
    <property type="entry name" value="PycTM_dom"/>
</dbReference>
<feature type="transmembrane region" description="Helical" evidence="8">
    <location>
        <begin position="52"/>
        <end position="76"/>
    </location>
</feature>
<keyword evidence="5 8" id="KW-1133">Transmembrane helix</keyword>
<dbReference type="GO" id="GO:0005886">
    <property type="term" value="C:plasma membrane"/>
    <property type="evidence" value="ECO:0007669"/>
    <property type="project" value="UniProtKB-SubCell"/>
</dbReference>
<dbReference type="EMBL" id="UINC01002490">
    <property type="protein sequence ID" value="SUZ97245.1"/>
    <property type="molecule type" value="Genomic_DNA"/>
</dbReference>
<keyword evidence="2" id="KW-1003">Cell membrane</keyword>
<evidence type="ECO:0000256" key="4">
    <source>
        <dbReference type="ARBA" id="ARBA00022741"/>
    </source>
</evidence>
<evidence type="ECO:0000259" key="9">
    <source>
        <dbReference type="Pfam" id="PF18967"/>
    </source>
</evidence>
<keyword evidence="3 8" id="KW-0812">Transmembrane</keyword>
<dbReference type="GO" id="GO:0000166">
    <property type="term" value="F:nucleotide binding"/>
    <property type="evidence" value="ECO:0007669"/>
    <property type="project" value="UniProtKB-KW"/>
</dbReference>
<feature type="transmembrane region" description="Helical" evidence="8">
    <location>
        <begin position="27"/>
        <end position="46"/>
    </location>
</feature>
<keyword evidence="6" id="KW-0051">Antiviral defense</keyword>
<proteinExistence type="predicted"/>